<dbReference type="PANTHER" id="PTHR14119">
    <property type="entry name" value="HYDROLASE"/>
    <property type="match status" value="1"/>
</dbReference>
<dbReference type="EMBL" id="JBBXJM010000001">
    <property type="protein sequence ID" value="KAL1413245.1"/>
    <property type="molecule type" value="Genomic_DNA"/>
</dbReference>
<gene>
    <name evidence="3" type="ORF">Q8F55_000999</name>
</gene>
<protein>
    <recommendedName>
        <fullName evidence="2">Isochorismatase-like domain-containing protein</fullName>
    </recommendedName>
</protein>
<dbReference type="Pfam" id="PF00857">
    <property type="entry name" value="Isochorismatase"/>
    <property type="match status" value="1"/>
</dbReference>
<dbReference type="InterPro" id="IPR050993">
    <property type="entry name" value="Isochorismatase_domain"/>
</dbReference>
<dbReference type="Gene3D" id="3.40.50.850">
    <property type="entry name" value="Isochorismatase-like"/>
    <property type="match status" value="1"/>
</dbReference>
<reference evidence="3 4" key="1">
    <citation type="submission" date="2023-08" db="EMBL/GenBank/DDBJ databases">
        <title>Annotated Genome Sequence of Vanrija albida AlHP1.</title>
        <authorList>
            <person name="Herzog R."/>
        </authorList>
    </citation>
    <scope>NUCLEOTIDE SEQUENCE [LARGE SCALE GENOMIC DNA]</scope>
    <source>
        <strain evidence="3 4">AlHP1</strain>
    </source>
</reference>
<organism evidence="3 4">
    <name type="scientific">Vanrija albida</name>
    <dbReference type="NCBI Taxonomy" id="181172"/>
    <lineage>
        <taxon>Eukaryota</taxon>
        <taxon>Fungi</taxon>
        <taxon>Dikarya</taxon>
        <taxon>Basidiomycota</taxon>
        <taxon>Agaricomycotina</taxon>
        <taxon>Tremellomycetes</taxon>
        <taxon>Trichosporonales</taxon>
        <taxon>Trichosporonaceae</taxon>
        <taxon>Vanrija</taxon>
    </lineage>
</organism>
<evidence type="ECO:0000313" key="4">
    <source>
        <dbReference type="Proteomes" id="UP001565368"/>
    </source>
</evidence>
<proteinExistence type="inferred from homology"/>
<dbReference type="PANTHER" id="PTHR14119:SF3">
    <property type="entry name" value="ISOCHORISMATASE DOMAIN-CONTAINING PROTEIN 2"/>
    <property type="match status" value="1"/>
</dbReference>
<evidence type="ECO:0000259" key="2">
    <source>
        <dbReference type="Pfam" id="PF00857"/>
    </source>
</evidence>
<accession>A0ABR3QEU9</accession>
<dbReference type="Proteomes" id="UP001565368">
    <property type="component" value="Unassembled WGS sequence"/>
</dbReference>
<sequence length="218" mass="23284">MALNPRRTALLICDVQERFRGAIHQFDAVAATINRMLKAAAILELKVITTEQNPKALGHTIPELTQTINALPAHLNLGTYEKSKFSMLTPEVCKVLGGRFATLADPAAKADPEGIERIIVVGIESHVCVLQTSLEAARLSAKDGGPAPIVIADAVSSVNAPEVPLALDRLRAAGVDVGSSESVLFQLMGDAGQPNFREFQRLIKGEIDNTKSSLKALL</sequence>
<name>A0ABR3QEU9_9TREE</name>
<dbReference type="InterPro" id="IPR000868">
    <property type="entry name" value="Isochorismatase-like_dom"/>
</dbReference>
<dbReference type="GeneID" id="95982042"/>
<comment type="caution">
    <text evidence="3">The sequence shown here is derived from an EMBL/GenBank/DDBJ whole genome shotgun (WGS) entry which is preliminary data.</text>
</comment>
<dbReference type="RefSeq" id="XP_069213189.1">
    <property type="nucleotide sequence ID" value="XM_069349645.1"/>
</dbReference>
<dbReference type="InterPro" id="IPR036380">
    <property type="entry name" value="Isochorismatase-like_sf"/>
</dbReference>
<keyword evidence="4" id="KW-1185">Reference proteome</keyword>
<evidence type="ECO:0000256" key="1">
    <source>
        <dbReference type="ARBA" id="ARBA00006336"/>
    </source>
</evidence>
<comment type="similarity">
    <text evidence="1">Belongs to the isochorismatase family.</text>
</comment>
<feature type="domain" description="Isochorismatase-like" evidence="2">
    <location>
        <begin position="8"/>
        <end position="181"/>
    </location>
</feature>
<dbReference type="SUPFAM" id="SSF52499">
    <property type="entry name" value="Isochorismatase-like hydrolases"/>
    <property type="match status" value="1"/>
</dbReference>
<evidence type="ECO:0000313" key="3">
    <source>
        <dbReference type="EMBL" id="KAL1413245.1"/>
    </source>
</evidence>